<organism evidence="1 2">
    <name type="scientific">Bimuria novae-zelandiae CBS 107.79</name>
    <dbReference type="NCBI Taxonomy" id="1447943"/>
    <lineage>
        <taxon>Eukaryota</taxon>
        <taxon>Fungi</taxon>
        <taxon>Dikarya</taxon>
        <taxon>Ascomycota</taxon>
        <taxon>Pezizomycotina</taxon>
        <taxon>Dothideomycetes</taxon>
        <taxon>Pleosporomycetidae</taxon>
        <taxon>Pleosporales</taxon>
        <taxon>Massarineae</taxon>
        <taxon>Didymosphaeriaceae</taxon>
        <taxon>Bimuria</taxon>
    </lineage>
</organism>
<protein>
    <submittedName>
        <fullName evidence="1">Uncharacterized protein</fullName>
    </submittedName>
</protein>
<sequence>VSRVTYYILNTPTLFLLSLVDANRLGAYYNNILNVIIRKDGLTVPVVRK</sequence>
<gene>
    <name evidence="1" type="ORF">BU23DRAFT_451032</name>
</gene>
<dbReference type="EMBL" id="ML976661">
    <property type="protein sequence ID" value="KAF1978116.1"/>
    <property type="molecule type" value="Genomic_DNA"/>
</dbReference>
<name>A0A6A5VTC3_9PLEO</name>
<dbReference type="Proteomes" id="UP000800036">
    <property type="component" value="Unassembled WGS sequence"/>
</dbReference>
<feature type="non-terminal residue" evidence="1">
    <location>
        <position position="1"/>
    </location>
</feature>
<accession>A0A6A5VTC3</accession>
<dbReference type="AlphaFoldDB" id="A0A6A5VTC3"/>
<proteinExistence type="predicted"/>
<dbReference type="OrthoDB" id="3780108at2759"/>
<keyword evidence="2" id="KW-1185">Reference proteome</keyword>
<evidence type="ECO:0000313" key="2">
    <source>
        <dbReference type="Proteomes" id="UP000800036"/>
    </source>
</evidence>
<reference evidence="1" key="1">
    <citation type="journal article" date="2020" name="Stud. Mycol.">
        <title>101 Dothideomycetes genomes: a test case for predicting lifestyles and emergence of pathogens.</title>
        <authorList>
            <person name="Haridas S."/>
            <person name="Albert R."/>
            <person name="Binder M."/>
            <person name="Bloem J."/>
            <person name="Labutti K."/>
            <person name="Salamov A."/>
            <person name="Andreopoulos B."/>
            <person name="Baker S."/>
            <person name="Barry K."/>
            <person name="Bills G."/>
            <person name="Bluhm B."/>
            <person name="Cannon C."/>
            <person name="Castanera R."/>
            <person name="Culley D."/>
            <person name="Daum C."/>
            <person name="Ezra D."/>
            <person name="Gonzalez J."/>
            <person name="Henrissat B."/>
            <person name="Kuo A."/>
            <person name="Liang C."/>
            <person name="Lipzen A."/>
            <person name="Lutzoni F."/>
            <person name="Magnuson J."/>
            <person name="Mondo S."/>
            <person name="Nolan M."/>
            <person name="Ohm R."/>
            <person name="Pangilinan J."/>
            <person name="Park H.-J."/>
            <person name="Ramirez L."/>
            <person name="Alfaro M."/>
            <person name="Sun H."/>
            <person name="Tritt A."/>
            <person name="Yoshinaga Y."/>
            <person name="Zwiers L.-H."/>
            <person name="Turgeon B."/>
            <person name="Goodwin S."/>
            <person name="Spatafora J."/>
            <person name="Crous P."/>
            <person name="Grigoriev I."/>
        </authorList>
    </citation>
    <scope>NUCLEOTIDE SEQUENCE</scope>
    <source>
        <strain evidence="1">CBS 107.79</strain>
    </source>
</reference>
<evidence type="ECO:0000313" key="1">
    <source>
        <dbReference type="EMBL" id="KAF1978116.1"/>
    </source>
</evidence>